<reference evidence="4 5" key="1">
    <citation type="submission" date="2011-05" db="EMBL/GenBank/DDBJ databases">
        <title>Whole genome sequence of Microlunatus phosphovorus NM-1.</title>
        <authorList>
            <person name="Hosoyama A."/>
            <person name="Sasaki K."/>
            <person name="Harada T."/>
            <person name="Igarashi R."/>
            <person name="Kawakoshi A."/>
            <person name="Sasagawa M."/>
            <person name="Fukada J."/>
            <person name="Nakamura S."/>
            <person name="Katano Y."/>
            <person name="Hanada S."/>
            <person name="Kamagata Y."/>
            <person name="Nakamura N."/>
            <person name="Yamazaki S."/>
            <person name="Fujita N."/>
        </authorList>
    </citation>
    <scope>NUCLEOTIDE SEQUENCE [LARGE SCALE GENOMIC DNA]</scope>
    <source>
        <strain evidence="5">ATCC 700054 / DSM 10555 / JCM 9379 / NBRC 101784 / NCIMB 13414 / VKM Ac-1990 / NM-1</strain>
    </source>
</reference>
<dbReference type="Proteomes" id="UP000007947">
    <property type="component" value="Chromosome"/>
</dbReference>
<dbReference type="EMBL" id="AP012204">
    <property type="protein sequence ID" value="BAK38336.1"/>
    <property type="molecule type" value="Genomic_DNA"/>
</dbReference>
<dbReference type="STRING" id="1032480.MLP_53220"/>
<keyword evidence="1" id="KW-0805">Transcription regulation</keyword>
<evidence type="ECO:0000313" key="4">
    <source>
        <dbReference type="EMBL" id="BAK38336.1"/>
    </source>
</evidence>
<protein>
    <recommendedName>
        <fullName evidence="6">Zinc-finger domain-containing protein</fullName>
    </recommendedName>
</protein>
<organism evidence="4 5">
    <name type="scientific">Microlunatus phosphovorus (strain ATCC 700054 / DSM 10555 / JCM 9379 / NBRC 101784 / NCIMB 13414 / VKM Ac-1990 / NM-1)</name>
    <dbReference type="NCBI Taxonomy" id="1032480"/>
    <lineage>
        <taxon>Bacteria</taxon>
        <taxon>Bacillati</taxon>
        <taxon>Actinomycetota</taxon>
        <taxon>Actinomycetes</taxon>
        <taxon>Propionibacteriales</taxon>
        <taxon>Propionibacteriaceae</taxon>
        <taxon>Microlunatus</taxon>
    </lineage>
</organism>
<evidence type="ECO:0000313" key="5">
    <source>
        <dbReference type="Proteomes" id="UP000007947"/>
    </source>
</evidence>
<gene>
    <name evidence="4" type="ordered locus">MLP_53220</name>
</gene>
<sequence>MPDQLASQPAADTVGGHLGLDELADLAVGEPPTDPVIAAGVEAHLADCARCQAEFAQVQADLDLMSSALGSLELRYGPSADLPVTVAARLDRVLAEESDVAVSPSPATDNAVADNPATDNIVPLRQPTPLKAPATASYVKQTGFLKIMLVAAAAASVVGFSGYVISASAGMNEPSAISPVQVQPDALASQASELAENRDLDPHLFSAAWRCARQVIDGRITGITPVYTEGEETYLVYTRAGGITYARLLHGCAEDTPTAGAPVRLTE</sequence>
<dbReference type="AlphaFoldDB" id="F5XIU8"/>
<dbReference type="OrthoDB" id="5185837at2"/>
<evidence type="ECO:0000256" key="3">
    <source>
        <dbReference type="SAM" id="MobiDB-lite"/>
    </source>
</evidence>
<accession>F5XIU8</accession>
<evidence type="ECO:0000256" key="1">
    <source>
        <dbReference type="ARBA" id="ARBA00023015"/>
    </source>
</evidence>
<dbReference type="RefSeq" id="WP_013866147.1">
    <property type="nucleotide sequence ID" value="NC_015635.1"/>
</dbReference>
<dbReference type="KEGG" id="mph:MLP_53220"/>
<proteinExistence type="predicted"/>
<dbReference type="Gene3D" id="1.10.10.1320">
    <property type="entry name" value="Anti-sigma factor, zinc-finger domain"/>
    <property type="match status" value="1"/>
</dbReference>
<feature type="region of interest" description="Disordered" evidence="3">
    <location>
        <begin position="101"/>
        <end position="126"/>
    </location>
</feature>
<evidence type="ECO:0008006" key="6">
    <source>
        <dbReference type="Google" id="ProtNLM"/>
    </source>
</evidence>
<evidence type="ECO:0000256" key="2">
    <source>
        <dbReference type="ARBA" id="ARBA00023163"/>
    </source>
</evidence>
<keyword evidence="5" id="KW-1185">Reference proteome</keyword>
<keyword evidence="2" id="KW-0804">Transcription</keyword>
<dbReference type="InterPro" id="IPR041916">
    <property type="entry name" value="Anti_sigma_zinc_sf"/>
</dbReference>
<dbReference type="HOGENOM" id="CLU_1041370_0_0_11"/>
<name>F5XIU8_MICPN</name>